<dbReference type="SUPFAM" id="SSF46785">
    <property type="entry name" value="Winged helix' DNA-binding domain"/>
    <property type="match status" value="1"/>
</dbReference>
<gene>
    <name evidence="2" type="ORF">OKW52_17805</name>
</gene>
<keyword evidence="3" id="KW-1185">Reference proteome</keyword>
<feature type="domain" description="HTH marR-type" evidence="1">
    <location>
        <begin position="7"/>
        <end position="139"/>
    </location>
</feature>
<dbReference type="SMART" id="SM00347">
    <property type="entry name" value="HTH_MARR"/>
    <property type="match status" value="1"/>
</dbReference>
<dbReference type="InterPro" id="IPR039422">
    <property type="entry name" value="MarR/SlyA-like"/>
</dbReference>
<dbReference type="PANTHER" id="PTHR33164">
    <property type="entry name" value="TRANSCRIPTIONAL REGULATOR, MARR FAMILY"/>
    <property type="match status" value="1"/>
</dbReference>
<proteinExistence type="predicted"/>
<dbReference type="PANTHER" id="PTHR33164:SF43">
    <property type="entry name" value="HTH-TYPE TRANSCRIPTIONAL REPRESSOR YETL"/>
    <property type="match status" value="1"/>
</dbReference>
<dbReference type="Proteomes" id="UP001208938">
    <property type="component" value="Unassembled WGS sequence"/>
</dbReference>
<name>A0ABT3H2L9_9RHOB</name>
<accession>A0ABT3H2L9</accession>
<dbReference type="RefSeq" id="WP_264506887.1">
    <property type="nucleotide sequence ID" value="NZ_JAPDFL010000001.1"/>
</dbReference>
<protein>
    <submittedName>
        <fullName evidence="2">MarR family transcriptional regulator</fullName>
    </submittedName>
</protein>
<sequence>MPVSALDDHLGYWMRAASNAVSQGFARRLADQGVTVAEWAVLRVLYDAPAMAPSELAARMSLTKGAISKLSDRLQAKGLLTRADHPDDRRGHLLDLTATGRALVPSLAAIADANDTAFFDVLDPPEKAALDQLIKALVVRHGLTGTPVD</sequence>
<comment type="caution">
    <text evidence="2">The sequence shown here is derived from an EMBL/GenBank/DDBJ whole genome shotgun (WGS) entry which is preliminary data.</text>
</comment>
<dbReference type="PRINTS" id="PR00598">
    <property type="entry name" value="HTHMARR"/>
</dbReference>
<organism evidence="2 3">
    <name type="scientific">Pararhodobacter zhoushanensis</name>
    <dbReference type="NCBI Taxonomy" id="2479545"/>
    <lineage>
        <taxon>Bacteria</taxon>
        <taxon>Pseudomonadati</taxon>
        <taxon>Pseudomonadota</taxon>
        <taxon>Alphaproteobacteria</taxon>
        <taxon>Rhodobacterales</taxon>
        <taxon>Paracoccaceae</taxon>
        <taxon>Pararhodobacter</taxon>
    </lineage>
</organism>
<dbReference type="PROSITE" id="PS50995">
    <property type="entry name" value="HTH_MARR_2"/>
    <property type="match status" value="1"/>
</dbReference>
<dbReference type="EMBL" id="JAPDFL010000001">
    <property type="protein sequence ID" value="MCW1934058.1"/>
    <property type="molecule type" value="Genomic_DNA"/>
</dbReference>
<dbReference type="InterPro" id="IPR036390">
    <property type="entry name" value="WH_DNA-bd_sf"/>
</dbReference>
<dbReference type="InterPro" id="IPR036388">
    <property type="entry name" value="WH-like_DNA-bd_sf"/>
</dbReference>
<reference evidence="2 3" key="1">
    <citation type="submission" date="2022-10" db="EMBL/GenBank/DDBJ databases">
        <title>Pararhodobacter sp. nov., isolated from marine algae.</title>
        <authorList>
            <person name="Choi B.J."/>
            <person name="Kim J.M."/>
            <person name="Lee J.K."/>
            <person name="Choi D.G."/>
            <person name="Jeon C.O."/>
        </authorList>
    </citation>
    <scope>NUCLEOTIDE SEQUENCE [LARGE SCALE GENOMIC DNA]</scope>
    <source>
        <strain evidence="2 3">ZQ420</strain>
    </source>
</reference>
<evidence type="ECO:0000313" key="2">
    <source>
        <dbReference type="EMBL" id="MCW1934058.1"/>
    </source>
</evidence>
<evidence type="ECO:0000259" key="1">
    <source>
        <dbReference type="PROSITE" id="PS50995"/>
    </source>
</evidence>
<dbReference type="Pfam" id="PF12802">
    <property type="entry name" value="MarR_2"/>
    <property type="match status" value="1"/>
</dbReference>
<dbReference type="Gene3D" id="1.10.10.10">
    <property type="entry name" value="Winged helix-like DNA-binding domain superfamily/Winged helix DNA-binding domain"/>
    <property type="match status" value="1"/>
</dbReference>
<evidence type="ECO:0000313" key="3">
    <source>
        <dbReference type="Proteomes" id="UP001208938"/>
    </source>
</evidence>
<dbReference type="InterPro" id="IPR000835">
    <property type="entry name" value="HTH_MarR-typ"/>
</dbReference>